<protein>
    <recommendedName>
        <fullName evidence="2">DUF4258 domain-containing protein</fullName>
    </recommendedName>
</protein>
<dbReference type="EMBL" id="FPHI01000023">
    <property type="protein sequence ID" value="SFV63161.1"/>
    <property type="molecule type" value="Genomic_DNA"/>
</dbReference>
<evidence type="ECO:0000313" key="1">
    <source>
        <dbReference type="EMBL" id="SFV63161.1"/>
    </source>
</evidence>
<sequence length="48" mass="5917">MIQSLYFIEKRPIHVVYAYDDENNIIIITTYVPNNIKWENDFKTRRKL</sequence>
<proteinExistence type="predicted"/>
<name>A0A1W1CBT4_9ZZZZ</name>
<dbReference type="AlphaFoldDB" id="A0A1W1CBT4"/>
<accession>A0A1W1CBT4</accession>
<evidence type="ECO:0008006" key="2">
    <source>
        <dbReference type="Google" id="ProtNLM"/>
    </source>
</evidence>
<reference evidence="1" key="1">
    <citation type="submission" date="2016-10" db="EMBL/GenBank/DDBJ databases">
        <authorList>
            <person name="de Groot N.N."/>
        </authorList>
    </citation>
    <scope>NUCLEOTIDE SEQUENCE</scope>
</reference>
<gene>
    <name evidence="1" type="ORF">MNB_SV-3-1630</name>
</gene>
<organism evidence="1">
    <name type="scientific">hydrothermal vent metagenome</name>
    <dbReference type="NCBI Taxonomy" id="652676"/>
    <lineage>
        <taxon>unclassified sequences</taxon>
        <taxon>metagenomes</taxon>
        <taxon>ecological metagenomes</taxon>
    </lineage>
</organism>